<keyword evidence="5" id="KW-1185">Reference proteome</keyword>
<gene>
    <name evidence="4" type="ORF">PRZ48_003894</name>
</gene>
<organism evidence="4 5">
    <name type="scientific">Zasmidium cellare</name>
    <name type="common">Wine cellar mold</name>
    <name type="synonym">Racodium cellare</name>
    <dbReference type="NCBI Taxonomy" id="395010"/>
    <lineage>
        <taxon>Eukaryota</taxon>
        <taxon>Fungi</taxon>
        <taxon>Dikarya</taxon>
        <taxon>Ascomycota</taxon>
        <taxon>Pezizomycotina</taxon>
        <taxon>Dothideomycetes</taxon>
        <taxon>Dothideomycetidae</taxon>
        <taxon>Mycosphaerellales</taxon>
        <taxon>Mycosphaerellaceae</taxon>
        <taxon>Zasmidium</taxon>
    </lineage>
</organism>
<protein>
    <recommendedName>
        <fullName evidence="3">Methyltransferase domain-containing protein</fullName>
    </recommendedName>
</protein>
<dbReference type="PANTHER" id="PTHR43861">
    <property type="entry name" value="TRANS-ACONITATE 2-METHYLTRANSFERASE-RELATED"/>
    <property type="match status" value="1"/>
</dbReference>
<evidence type="ECO:0000256" key="2">
    <source>
        <dbReference type="ARBA" id="ARBA00022679"/>
    </source>
</evidence>
<evidence type="ECO:0000313" key="4">
    <source>
        <dbReference type="EMBL" id="KAK4505929.1"/>
    </source>
</evidence>
<evidence type="ECO:0000259" key="3">
    <source>
        <dbReference type="Pfam" id="PF13649"/>
    </source>
</evidence>
<dbReference type="PANTHER" id="PTHR43861:SF1">
    <property type="entry name" value="TRANS-ACONITATE 2-METHYLTRANSFERASE"/>
    <property type="match status" value="1"/>
</dbReference>
<dbReference type="Proteomes" id="UP001305779">
    <property type="component" value="Unassembled WGS sequence"/>
</dbReference>
<dbReference type="SUPFAM" id="SSF53335">
    <property type="entry name" value="S-adenosyl-L-methionine-dependent methyltransferases"/>
    <property type="match status" value="1"/>
</dbReference>
<dbReference type="InterPro" id="IPR029063">
    <property type="entry name" value="SAM-dependent_MTases_sf"/>
</dbReference>
<dbReference type="EMBL" id="JAXOVC010000002">
    <property type="protein sequence ID" value="KAK4505929.1"/>
    <property type="molecule type" value="Genomic_DNA"/>
</dbReference>
<reference evidence="4 5" key="1">
    <citation type="journal article" date="2023" name="G3 (Bethesda)">
        <title>A chromosome-level genome assembly of Zasmidium syzygii isolated from banana leaves.</title>
        <authorList>
            <person name="van Westerhoven A.C."/>
            <person name="Mehrabi R."/>
            <person name="Talebi R."/>
            <person name="Steentjes M.B.F."/>
            <person name="Corcolon B."/>
            <person name="Chong P.A."/>
            <person name="Kema G.H.J."/>
            <person name="Seidl M.F."/>
        </authorList>
    </citation>
    <scope>NUCLEOTIDE SEQUENCE [LARGE SCALE GENOMIC DNA]</scope>
    <source>
        <strain evidence="4 5">P124</strain>
    </source>
</reference>
<evidence type="ECO:0000256" key="1">
    <source>
        <dbReference type="ARBA" id="ARBA00022603"/>
    </source>
</evidence>
<sequence>MSTQYNAIQRPYDELRKKTISLVERANVRSLVMPFIHNATVLDLACGSGFYSHHFVKWGARKVIGVDISSAMIEEARVVASGNSAEFIEANCDKPTTYPGGPFDLVFGAWYLNYAATGSALVEMFRNVLLNLKPGGRLVAVTPPPTNDPAEYIRRECELRPLPTASGGLYTTINKEVADGLYAHYHSATPAGDLDFDTYHLRKEVWEVAAREAGFQEPIQWGVTQIPSDFMIDPIKYGEEHNGGAGEAELASYSDTPHYGLLMLRKQE</sequence>
<dbReference type="Pfam" id="PF13649">
    <property type="entry name" value="Methyltransf_25"/>
    <property type="match status" value="1"/>
</dbReference>
<dbReference type="InterPro" id="IPR041698">
    <property type="entry name" value="Methyltransf_25"/>
</dbReference>
<feature type="domain" description="Methyltransferase" evidence="3">
    <location>
        <begin position="41"/>
        <end position="136"/>
    </location>
</feature>
<name>A0ABR0EWC5_ZASCE</name>
<comment type="caution">
    <text evidence="4">The sequence shown here is derived from an EMBL/GenBank/DDBJ whole genome shotgun (WGS) entry which is preliminary data.</text>
</comment>
<keyword evidence="1" id="KW-0489">Methyltransferase</keyword>
<keyword evidence="2" id="KW-0808">Transferase</keyword>
<dbReference type="Gene3D" id="3.40.50.150">
    <property type="entry name" value="Vaccinia Virus protein VP39"/>
    <property type="match status" value="1"/>
</dbReference>
<evidence type="ECO:0000313" key="5">
    <source>
        <dbReference type="Proteomes" id="UP001305779"/>
    </source>
</evidence>
<accession>A0ABR0EWC5</accession>
<proteinExistence type="predicted"/>
<dbReference type="CDD" id="cd02440">
    <property type="entry name" value="AdoMet_MTases"/>
    <property type="match status" value="1"/>
</dbReference>